<dbReference type="CDD" id="cd01399">
    <property type="entry name" value="GlcN6P_deaminase"/>
    <property type="match status" value="1"/>
</dbReference>
<comment type="caution">
    <text evidence="3">Lacks conserved residue(s) required for the propagation of feature annotation.</text>
</comment>
<dbReference type="SUPFAM" id="SSF100950">
    <property type="entry name" value="NagB/RpiA/CoA transferase-like"/>
    <property type="match status" value="1"/>
</dbReference>
<proteinExistence type="inferred from homology"/>
<reference evidence="5" key="1">
    <citation type="submission" date="2019-11" db="EMBL/GenBank/DDBJ databases">
        <authorList>
            <person name="Feng L."/>
        </authorList>
    </citation>
    <scope>NUCLEOTIDE SEQUENCE</scope>
    <source>
        <strain evidence="5">AodontolyticusLFYP35</strain>
    </source>
</reference>
<dbReference type="AlphaFoldDB" id="A0A6N2SUV6"/>
<gene>
    <name evidence="3 5" type="primary">nagB</name>
    <name evidence="5" type="ORF">AOLFYP35_01054</name>
</gene>
<dbReference type="EMBL" id="CACRSM010000002">
    <property type="protein sequence ID" value="VYS97413.1"/>
    <property type="molecule type" value="Genomic_DNA"/>
</dbReference>
<dbReference type="GO" id="GO:0006046">
    <property type="term" value="P:N-acetylglucosamine catabolic process"/>
    <property type="evidence" value="ECO:0007669"/>
    <property type="project" value="UniProtKB-UniRule"/>
</dbReference>
<dbReference type="InterPro" id="IPR004547">
    <property type="entry name" value="Glucosamine6P_isomerase"/>
</dbReference>
<comment type="catalytic activity">
    <reaction evidence="3">
        <text>alpha-D-glucosamine 6-phosphate + H2O = beta-D-fructose 6-phosphate + NH4(+)</text>
        <dbReference type="Rhea" id="RHEA:12172"/>
        <dbReference type="ChEBI" id="CHEBI:15377"/>
        <dbReference type="ChEBI" id="CHEBI:28938"/>
        <dbReference type="ChEBI" id="CHEBI:57634"/>
        <dbReference type="ChEBI" id="CHEBI:75989"/>
        <dbReference type="EC" id="3.5.99.6"/>
    </reaction>
</comment>
<organism evidence="5">
    <name type="scientific">Schaalia odontolytica</name>
    <dbReference type="NCBI Taxonomy" id="1660"/>
    <lineage>
        <taxon>Bacteria</taxon>
        <taxon>Bacillati</taxon>
        <taxon>Actinomycetota</taxon>
        <taxon>Actinomycetes</taxon>
        <taxon>Actinomycetales</taxon>
        <taxon>Actinomycetaceae</taxon>
        <taxon>Schaalia</taxon>
    </lineage>
</organism>
<dbReference type="GO" id="GO:0005975">
    <property type="term" value="P:carbohydrate metabolic process"/>
    <property type="evidence" value="ECO:0007669"/>
    <property type="project" value="InterPro"/>
</dbReference>
<keyword evidence="2 3" id="KW-0119">Carbohydrate metabolism</keyword>
<dbReference type="GO" id="GO:0006043">
    <property type="term" value="P:glucosamine catabolic process"/>
    <property type="evidence" value="ECO:0007669"/>
    <property type="project" value="TreeGrafter"/>
</dbReference>
<feature type="domain" description="Glucosamine/galactosamine-6-phosphate isomerase" evidence="4">
    <location>
        <begin position="13"/>
        <end position="226"/>
    </location>
</feature>
<evidence type="ECO:0000313" key="5">
    <source>
        <dbReference type="EMBL" id="VYS97413.1"/>
    </source>
</evidence>
<dbReference type="GO" id="GO:0004342">
    <property type="term" value="F:glucosamine-6-phosphate deaminase activity"/>
    <property type="evidence" value="ECO:0007669"/>
    <property type="project" value="UniProtKB-UniRule"/>
</dbReference>
<dbReference type="GO" id="GO:0042802">
    <property type="term" value="F:identical protein binding"/>
    <property type="evidence" value="ECO:0007669"/>
    <property type="project" value="TreeGrafter"/>
</dbReference>
<dbReference type="Gene3D" id="3.40.50.1360">
    <property type="match status" value="1"/>
</dbReference>
<comment type="similarity">
    <text evidence="3">Belongs to the glucosamine/galactosamine-6-phosphate isomerase family. NagB subfamily.</text>
</comment>
<dbReference type="PANTHER" id="PTHR11280">
    <property type="entry name" value="GLUCOSAMINE-6-PHOSPHATE ISOMERASE"/>
    <property type="match status" value="1"/>
</dbReference>
<evidence type="ECO:0000256" key="2">
    <source>
        <dbReference type="ARBA" id="ARBA00023277"/>
    </source>
</evidence>
<protein>
    <recommendedName>
        <fullName evidence="3">Glucosamine-6-phosphate deaminase</fullName>
        <ecNumber evidence="3">3.5.99.6</ecNumber>
    </recommendedName>
    <alternativeName>
        <fullName evidence="3">GlcN6P deaminase</fullName>
        <shortName evidence="3">GNPDA</shortName>
    </alternativeName>
    <alternativeName>
        <fullName evidence="3">Glucosamine-6-phosphate isomerase</fullName>
    </alternativeName>
</protein>
<comment type="function">
    <text evidence="3">Catalyzes the reversible isomerization-deamination of glucosamine 6-phosphate (GlcN6P) to form fructose 6-phosphate (Fru6P) and ammonium ion.</text>
</comment>
<feature type="active site" description="For ring-opening step" evidence="3">
    <location>
        <position position="136"/>
    </location>
</feature>
<keyword evidence="1 3" id="KW-0378">Hydrolase</keyword>
<comment type="pathway">
    <text evidence="3">Amino-sugar metabolism; N-acetylneuraminate degradation; D-fructose 6-phosphate from N-acetylneuraminate: step 5/5.</text>
</comment>
<dbReference type="UniPathway" id="UPA00629">
    <property type="reaction ID" value="UER00684"/>
</dbReference>
<evidence type="ECO:0000256" key="3">
    <source>
        <dbReference type="HAMAP-Rule" id="MF_01241"/>
    </source>
</evidence>
<dbReference type="PANTHER" id="PTHR11280:SF5">
    <property type="entry name" value="GLUCOSAMINE-6-PHOSPHATE ISOMERASE"/>
    <property type="match status" value="1"/>
</dbReference>
<dbReference type="HAMAP" id="MF_01241">
    <property type="entry name" value="GlcN6P_deamin"/>
    <property type="match status" value="1"/>
</dbReference>
<feature type="active site" description="Proton acceptor; for ring-opening step" evidence="3">
    <location>
        <position position="138"/>
    </location>
</feature>
<dbReference type="InterPro" id="IPR037171">
    <property type="entry name" value="NagB/RpiA_transferase-like"/>
</dbReference>
<sequence length="257" mass="27798">MRIAILPTPEDIAVVAADRIQSLLERKPSAVLGLATGSTPLPLYDELTKRYEAGEISFANTQSFNLDEYVGLPEDHPEGYANFIHRFLVDRVDFPKGAAHGPNVWTGDNDQAAADYDKAIRDAGGIDLQILGIGADGHIGFNEPGGSFASRTHVDVLTEQTRRDNARFFDGDITKVPTHCITQGLGTIMESGEALLIATGAGKAEAVRQLVEGAISARWPATILQMHPNAIVLLDEPAAQGLELADFYREVWAKHQA</sequence>
<evidence type="ECO:0000256" key="1">
    <source>
        <dbReference type="ARBA" id="ARBA00022801"/>
    </source>
</evidence>
<dbReference type="GO" id="GO:0005737">
    <property type="term" value="C:cytoplasm"/>
    <property type="evidence" value="ECO:0007669"/>
    <property type="project" value="TreeGrafter"/>
</dbReference>
<dbReference type="Pfam" id="PF01182">
    <property type="entry name" value="Glucosamine_iso"/>
    <property type="match status" value="1"/>
</dbReference>
<name>A0A6N2SUV6_9ACTO</name>
<dbReference type="NCBIfam" id="TIGR00502">
    <property type="entry name" value="nagB"/>
    <property type="match status" value="1"/>
</dbReference>
<evidence type="ECO:0000259" key="4">
    <source>
        <dbReference type="Pfam" id="PF01182"/>
    </source>
</evidence>
<dbReference type="InterPro" id="IPR006148">
    <property type="entry name" value="Glc/Gal-6P_isomerase"/>
</dbReference>
<dbReference type="PROSITE" id="PS01161">
    <property type="entry name" value="GLC_GALNAC_ISOMERASE"/>
    <property type="match status" value="1"/>
</dbReference>
<accession>A0A6N2SUV6</accession>
<feature type="active site" description="Proton acceptor; for enolization step" evidence="3">
    <location>
        <position position="67"/>
    </location>
</feature>
<feature type="active site" description="For ring-opening step" evidence="3">
    <location>
        <position position="143"/>
    </location>
</feature>
<dbReference type="EC" id="3.5.99.6" evidence="3"/>
<dbReference type="InterPro" id="IPR018321">
    <property type="entry name" value="Glucosamine6P_isomerase_CS"/>
</dbReference>
<dbReference type="GO" id="GO:0019262">
    <property type="term" value="P:N-acetylneuraminate catabolic process"/>
    <property type="evidence" value="ECO:0007669"/>
    <property type="project" value="UniProtKB-UniRule"/>
</dbReference>
<dbReference type="NCBIfam" id="NF001684">
    <property type="entry name" value="PRK00443.1-4"/>
    <property type="match status" value="1"/>
</dbReference>